<dbReference type="EMBL" id="PJKA01000013">
    <property type="protein sequence ID" value="PNC17142.1"/>
    <property type="molecule type" value="Genomic_DNA"/>
</dbReference>
<evidence type="ECO:0000256" key="1">
    <source>
        <dbReference type="SAM" id="SignalP"/>
    </source>
</evidence>
<evidence type="ECO:0000313" key="3">
    <source>
        <dbReference type="EMBL" id="PNC17142.1"/>
    </source>
</evidence>
<protein>
    <recommendedName>
        <fullName evidence="2">Lipocalin-like domain-containing protein</fullName>
    </recommendedName>
</protein>
<organism evidence="3 4">
    <name type="scientific">Akkermansia muciniphila</name>
    <dbReference type="NCBI Taxonomy" id="239935"/>
    <lineage>
        <taxon>Bacteria</taxon>
        <taxon>Pseudomonadati</taxon>
        <taxon>Verrucomicrobiota</taxon>
        <taxon>Verrucomicrobiia</taxon>
        <taxon>Verrucomicrobiales</taxon>
        <taxon>Akkermansiaceae</taxon>
        <taxon>Akkermansia</taxon>
    </lineage>
</organism>
<feature type="signal peptide" evidence="1">
    <location>
        <begin position="1"/>
        <end position="20"/>
    </location>
</feature>
<sequence length="121" mass="12961">MRLFPLLPALSLLAASCSMQPTPASLSGCWTQPVPGQPQQVQGMALMPDGRAGSINMHTLLYTGWKLDGNRLILTGKSIGNGSSSLFTATSTIDSLSRTRLILNTDGNREAYTRTPHCAEQ</sequence>
<feature type="chain" id="PRO_5014698838" description="Lipocalin-like domain-containing protein" evidence="1">
    <location>
        <begin position="21"/>
        <end position="121"/>
    </location>
</feature>
<evidence type="ECO:0000313" key="4">
    <source>
        <dbReference type="Proteomes" id="UP000236000"/>
    </source>
</evidence>
<dbReference type="Proteomes" id="UP000236000">
    <property type="component" value="Unassembled WGS sequence"/>
</dbReference>
<reference evidence="3 4" key="1">
    <citation type="journal article" date="2017" name="BMC Genomics">
        <title>Genome sequencing of 39 Akkermansia muciniphila isolates reveals its population structure, genomic and functional diverisity, and global distribution in mammalian gut microbiotas.</title>
        <authorList>
            <person name="Guo X."/>
            <person name="Li S."/>
            <person name="Zhang J."/>
            <person name="Wu F."/>
            <person name="Li X."/>
            <person name="Wu D."/>
            <person name="Zhang M."/>
            <person name="Ou Z."/>
            <person name="Jie Z."/>
            <person name="Yan Q."/>
            <person name="Li P."/>
            <person name="Yi J."/>
            <person name="Peng Y."/>
        </authorList>
    </citation>
    <scope>NUCLEOTIDE SEQUENCE [LARGE SCALE GENOMIC DNA]</scope>
    <source>
        <strain evidence="3 4">GP24</strain>
    </source>
</reference>
<keyword evidence="1" id="KW-0732">Signal</keyword>
<dbReference type="Gene3D" id="2.40.128.280">
    <property type="match status" value="1"/>
</dbReference>
<dbReference type="RefSeq" id="WP_102715410.1">
    <property type="nucleotide sequence ID" value="NZ_PJKA01000013.1"/>
</dbReference>
<proteinExistence type="predicted"/>
<dbReference type="AlphaFoldDB" id="A0A2N8HBB3"/>
<name>A0A2N8HBB3_9BACT</name>
<dbReference type="InterPro" id="IPR024311">
    <property type="entry name" value="Lipocalin-like"/>
</dbReference>
<feature type="domain" description="Lipocalin-like" evidence="2">
    <location>
        <begin position="24"/>
        <end position="115"/>
    </location>
</feature>
<dbReference type="PROSITE" id="PS51257">
    <property type="entry name" value="PROKAR_LIPOPROTEIN"/>
    <property type="match status" value="1"/>
</dbReference>
<gene>
    <name evidence="3" type="ORF">CXU22_10960</name>
</gene>
<evidence type="ECO:0000259" key="2">
    <source>
        <dbReference type="Pfam" id="PF12702"/>
    </source>
</evidence>
<accession>A0A2N8HBB3</accession>
<comment type="caution">
    <text evidence="3">The sequence shown here is derived from an EMBL/GenBank/DDBJ whole genome shotgun (WGS) entry which is preliminary data.</text>
</comment>
<dbReference type="OrthoDB" id="199694at2"/>
<dbReference type="Pfam" id="PF12702">
    <property type="entry name" value="Lipocalin_3"/>
    <property type="match status" value="1"/>
</dbReference>